<feature type="domain" description="DUF4325" evidence="1">
    <location>
        <begin position="282"/>
        <end position="336"/>
    </location>
</feature>
<dbReference type="Gene3D" id="1.10.10.10">
    <property type="entry name" value="Winged helix-like DNA-binding domain superfamily/Winged helix DNA-binding domain"/>
    <property type="match status" value="1"/>
</dbReference>
<proteinExistence type="predicted"/>
<accession>A0A1G2SG90</accession>
<dbReference type="EMBL" id="MHUW01000007">
    <property type="protein sequence ID" value="OHA84097.1"/>
    <property type="molecule type" value="Genomic_DNA"/>
</dbReference>
<reference evidence="2 3" key="1">
    <citation type="journal article" date="2016" name="Nat. Commun.">
        <title>Thousands of microbial genomes shed light on interconnected biogeochemical processes in an aquifer system.</title>
        <authorList>
            <person name="Anantharaman K."/>
            <person name="Brown C.T."/>
            <person name="Hug L.A."/>
            <person name="Sharon I."/>
            <person name="Castelle C.J."/>
            <person name="Probst A.J."/>
            <person name="Thomas B.C."/>
            <person name="Singh A."/>
            <person name="Wilkins M.J."/>
            <person name="Karaoz U."/>
            <person name="Brodie E.L."/>
            <person name="Williams K.H."/>
            <person name="Hubbard S.S."/>
            <person name="Banfield J.F."/>
        </authorList>
    </citation>
    <scope>NUCLEOTIDE SEQUENCE [LARGE SCALE GENOMIC DNA]</scope>
</reference>
<protein>
    <recommendedName>
        <fullName evidence="1">DUF4325 domain-containing protein</fullName>
    </recommendedName>
</protein>
<gene>
    <name evidence="2" type="ORF">A2937_02785</name>
</gene>
<comment type="caution">
    <text evidence="2">The sequence shown here is derived from an EMBL/GenBank/DDBJ whole genome shotgun (WGS) entry which is preliminary data.</text>
</comment>
<dbReference type="InterPro" id="IPR025474">
    <property type="entry name" value="DUF4325"/>
</dbReference>
<dbReference type="Pfam" id="PF14213">
    <property type="entry name" value="DUF4325"/>
    <property type="match status" value="1"/>
</dbReference>
<evidence type="ECO:0000259" key="1">
    <source>
        <dbReference type="Pfam" id="PF14213"/>
    </source>
</evidence>
<dbReference type="InterPro" id="IPR036388">
    <property type="entry name" value="WH-like_DNA-bd_sf"/>
</dbReference>
<dbReference type="AlphaFoldDB" id="A0A1G2SG90"/>
<sequence>MLNKEKILKIAKQKGLLKSAYFVAAFSVTRQYVSKMLSELVAEGKLIKIGSTRNAAYVLPEYADSHPDTIENRYTKKLENKSLEEHKVLDDVERSFLPFKKLPENIKSIFTFAFSEMLNNAIEHSKSEIIQVTVLLKDNELSFVIDDYGVGVYRNIMRKRNLNSEIEAIQDLLKGKMTTAPKLHSGEGIFFTSKVGDLFVLDSYGYQYIADNKIKDIFVKKIKGIKKGTKVSFKINIKDKHHLNDIFKKYTNLAEDSDYGFDKTEIRVRLYTMGGVHISRSQARRVLSGLEKFRIIVMDYDRVPMIGQAFADEVYRVFQEKRPDIVIQDTNMNEAVKFMVERAKNEAKKSLQ</sequence>
<organism evidence="2 3">
    <name type="scientific">Candidatus Yonathbacteria bacterium RIFCSPLOWO2_01_FULL_47_33b</name>
    <dbReference type="NCBI Taxonomy" id="1802727"/>
    <lineage>
        <taxon>Bacteria</taxon>
        <taxon>Candidatus Yonathiibacteriota</taxon>
    </lineage>
</organism>
<dbReference type="Proteomes" id="UP000177987">
    <property type="component" value="Unassembled WGS sequence"/>
</dbReference>
<dbReference type="STRING" id="1802727.A2937_02785"/>
<dbReference type="SUPFAM" id="SSF55874">
    <property type="entry name" value="ATPase domain of HSP90 chaperone/DNA topoisomerase II/histidine kinase"/>
    <property type="match status" value="1"/>
</dbReference>
<dbReference type="InterPro" id="IPR036890">
    <property type="entry name" value="HATPase_C_sf"/>
</dbReference>
<dbReference type="Gene3D" id="3.30.565.10">
    <property type="entry name" value="Histidine kinase-like ATPase, C-terminal domain"/>
    <property type="match status" value="1"/>
</dbReference>
<name>A0A1G2SG90_9BACT</name>
<evidence type="ECO:0000313" key="3">
    <source>
        <dbReference type="Proteomes" id="UP000177987"/>
    </source>
</evidence>
<evidence type="ECO:0000313" key="2">
    <source>
        <dbReference type="EMBL" id="OHA84097.1"/>
    </source>
</evidence>